<protein>
    <submittedName>
        <fullName evidence="4">Unannotated protein</fullName>
    </submittedName>
</protein>
<feature type="domain" description="N-acetyltransferase" evidence="3">
    <location>
        <begin position="156"/>
        <end position="307"/>
    </location>
</feature>
<gene>
    <name evidence="4" type="ORF">UFOPK2243_00936</name>
</gene>
<evidence type="ECO:0000256" key="1">
    <source>
        <dbReference type="ARBA" id="ARBA00022679"/>
    </source>
</evidence>
<keyword evidence="1" id="KW-0808">Transferase</keyword>
<sequence>MTLIARVATEDDVKKILDIANSNLLSLNPNEIPMGEIEGREFVRGFFDPAITRLTKLHSEDDWQSFITLNPDSSRKRFYLDIYTRPGAKTLAPSLDLALELAYKHDPEYRLWLGTQSNDFVYKSLLESRGFTILRKYWTLEMRLPVHIESGGEPLGVIHKLDLDKEDDLRTFHEVHQDAFSQHFGFMPRQFNEWSELVIRDKEETNMEAWLISVNGYPAGFVDFNDEQLHNDSGYVSGLGVRQAFQGKGLGEALLRHAIQVNCELGRSKLCLSVDAGNESGALRLYEKVGMKSISEWHQYENLNWSK</sequence>
<reference evidence="4" key="1">
    <citation type="submission" date="2020-05" db="EMBL/GenBank/DDBJ databases">
        <authorList>
            <person name="Chiriac C."/>
            <person name="Salcher M."/>
            <person name="Ghai R."/>
            <person name="Kavagutti S V."/>
        </authorList>
    </citation>
    <scope>NUCLEOTIDE SEQUENCE</scope>
</reference>
<dbReference type="CDD" id="cd04301">
    <property type="entry name" value="NAT_SF"/>
    <property type="match status" value="1"/>
</dbReference>
<dbReference type="InterPro" id="IPR000182">
    <property type="entry name" value="GNAT_dom"/>
</dbReference>
<evidence type="ECO:0000313" key="4">
    <source>
        <dbReference type="EMBL" id="CAB4658010.1"/>
    </source>
</evidence>
<dbReference type="PANTHER" id="PTHR43420">
    <property type="entry name" value="ACETYLTRANSFERASE"/>
    <property type="match status" value="1"/>
</dbReference>
<dbReference type="Gene3D" id="3.40.630.30">
    <property type="match status" value="1"/>
</dbReference>
<accession>A0A6J6L7N6</accession>
<dbReference type="AlphaFoldDB" id="A0A6J6L7N6"/>
<dbReference type="PROSITE" id="PS51186">
    <property type="entry name" value="GNAT"/>
    <property type="match status" value="1"/>
</dbReference>
<dbReference type="Pfam" id="PF00583">
    <property type="entry name" value="Acetyltransf_1"/>
    <property type="match status" value="1"/>
</dbReference>
<keyword evidence="2" id="KW-0012">Acyltransferase</keyword>
<evidence type="ECO:0000256" key="2">
    <source>
        <dbReference type="ARBA" id="ARBA00023315"/>
    </source>
</evidence>
<dbReference type="InterPro" id="IPR016181">
    <property type="entry name" value="Acyl_CoA_acyltransferase"/>
</dbReference>
<name>A0A6J6L7N6_9ZZZZ</name>
<dbReference type="GO" id="GO:0016747">
    <property type="term" value="F:acyltransferase activity, transferring groups other than amino-acyl groups"/>
    <property type="evidence" value="ECO:0007669"/>
    <property type="project" value="InterPro"/>
</dbReference>
<evidence type="ECO:0000259" key="3">
    <source>
        <dbReference type="PROSITE" id="PS51186"/>
    </source>
</evidence>
<organism evidence="4">
    <name type="scientific">freshwater metagenome</name>
    <dbReference type="NCBI Taxonomy" id="449393"/>
    <lineage>
        <taxon>unclassified sequences</taxon>
        <taxon>metagenomes</taxon>
        <taxon>ecological metagenomes</taxon>
    </lineage>
</organism>
<dbReference type="SUPFAM" id="SSF55729">
    <property type="entry name" value="Acyl-CoA N-acyltransferases (Nat)"/>
    <property type="match status" value="1"/>
</dbReference>
<dbReference type="InterPro" id="IPR050680">
    <property type="entry name" value="YpeA/RimI_acetyltransf"/>
</dbReference>
<dbReference type="EMBL" id="CAEZWL010000028">
    <property type="protein sequence ID" value="CAB4658010.1"/>
    <property type="molecule type" value="Genomic_DNA"/>
</dbReference>
<proteinExistence type="predicted"/>